<dbReference type="SMART" id="SM00359">
    <property type="entry name" value="PUA"/>
    <property type="match status" value="1"/>
</dbReference>
<protein>
    <submittedName>
        <fullName evidence="9">Glutamate 5-kinase</fullName>
        <ecNumber evidence="9">2.7.2.11</ecNumber>
    </submittedName>
</protein>
<dbReference type="EMBL" id="CAADRN010000259">
    <property type="protein sequence ID" value="VFU16124.1"/>
    <property type="molecule type" value="Genomic_DNA"/>
</dbReference>
<dbReference type="InterPro" id="IPR005715">
    <property type="entry name" value="Glu_5kinase/COase_Synthase"/>
</dbReference>
<sequence length="375" mass="40610">MGDKRSAFQSFKRVVVKVGTSSVAYDTGKPNLYRIESLVRQISDIHNLGKEVILVTSGAIGTGAGKLGLPGRPKTIPEKQAAAAVGQGVLMHIYEKIFAEYGVTVGQVLLTREDFADRRRFLNARNAMHALLQYGVIPIINENDTVAVDEIKLGDNDNLSALVASLIDAEMLILLSDIDGLFTADPRKNPDACLIKEVREITPEIEALAGGSGRLGTGGMTTKLQAAKIAMHSGVVTVLANLKEKDVVRNILSGEPAGTVFWPCANKMDNKKRWIAFNSSVCGRLHVDEGAARALLKNGKSLLPSGITRVEGNFEMGNTVSIADPDGREIAKGIVYYSSVEINLIKGEQSRDIPRIIGHKDYDEVVHRNNLVLEL</sequence>
<evidence type="ECO:0000256" key="4">
    <source>
        <dbReference type="ARBA" id="ARBA00022679"/>
    </source>
</evidence>
<dbReference type="FunFam" id="2.30.130.10:FF:000007">
    <property type="entry name" value="Glutamate 5-kinase"/>
    <property type="match status" value="1"/>
</dbReference>
<feature type="domain" description="PUA" evidence="8">
    <location>
        <begin position="283"/>
        <end position="366"/>
    </location>
</feature>
<keyword evidence="3" id="KW-0641">Proline biosynthesis</keyword>
<dbReference type="GO" id="GO:0008652">
    <property type="term" value="P:amino acid biosynthetic process"/>
    <property type="evidence" value="ECO:0007669"/>
    <property type="project" value="UniProtKB-KW"/>
</dbReference>
<evidence type="ECO:0000256" key="5">
    <source>
        <dbReference type="ARBA" id="ARBA00022741"/>
    </source>
</evidence>
<dbReference type="FunFam" id="3.40.1160.10:FF:000018">
    <property type="entry name" value="Glutamate 5-kinase"/>
    <property type="match status" value="1"/>
</dbReference>
<dbReference type="InterPro" id="IPR036393">
    <property type="entry name" value="AceGlu_kinase-like_sf"/>
</dbReference>
<organism evidence="9">
    <name type="scientific">anaerobic digester metagenome</name>
    <dbReference type="NCBI Taxonomy" id="1263854"/>
    <lineage>
        <taxon>unclassified sequences</taxon>
        <taxon>metagenomes</taxon>
        <taxon>ecological metagenomes</taxon>
    </lineage>
</organism>
<proteinExistence type="inferred from homology"/>
<dbReference type="CDD" id="cd04242">
    <property type="entry name" value="AAK_G5K_ProB"/>
    <property type="match status" value="1"/>
</dbReference>
<dbReference type="PRINTS" id="PR00474">
    <property type="entry name" value="GLU5KINASE"/>
</dbReference>
<dbReference type="InterPro" id="IPR041739">
    <property type="entry name" value="G5K_ProB"/>
</dbReference>
<dbReference type="PANTHER" id="PTHR43654:SF1">
    <property type="entry name" value="ISOPENTENYL PHOSPHATE KINASE"/>
    <property type="match status" value="1"/>
</dbReference>
<dbReference type="PIRSF" id="PIRSF000729">
    <property type="entry name" value="GK"/>
    <property type="match status" value="1"/>
</dbReference>
<dbReference type="PANTHER" id="PTHR43654">
    <property type="entry name" value="GLUTAMATE 5-KINASE"/>
    <property type="match status" value="1"/>
</dbReference>
<gene>
    <name evidence="9" type="primary">proB</name>
    <name evidence="9" type="ORF">SCFA_3310006</name>
</gene>
<keyword evidence="5" id="KW-0547">Nucleotide-binding</keyword>
<evidence type="ECO:0000313" key="9">
    <source>
        <dbReference type="EMBL" id="VFU16124.1"/>
    </source>
</evidence>
<dbReference type="SUPFAM" id="SSF53633">
    <property type="entry name" value="Carbamate kinase-like"/>
    <property type="match status" value="1"/>
</dbReference>
<name>A0A485M1X0_9ZZZZ</name>
<evidence type="ECO:0000259" key="8">
    <source>
        <dbReference type="SMART" id="SM00359"/>
    </source>
</evidence>
<keyword evidence="2" id="KW-0028">Amino-acid biosynthesis</keyword>
<accession>A0A485M1X0</accession>
<dbReference type="InterPro" id="IPR001057">
    <property type="entry name" value="Glu/AcGlu_kinase"/>
</dbReference>
<dbReference type="InterPro" id="IPR015947">
    <property type="entry name" value="PUA-like_sf"/>
</dbReference>
<dbReference type="GO" id="GO:0005524">
    <property type="term" value="F:ATP binding"/>
    <property type="evidence" value="ECO:0007669"/>
    <property type="project" value="UniProtKB-KW"/>
</dbReference>
<dbReference type="InterPro" id="IPR002478">
    <property type="entry name" value="PUA"/>
</dbReference>
<dbReference type="GO" id="GO:0003723">
    <property type="term" value="F:RNA binding"/>
    <property type="evidence" value="ECO:0007669"/>
    <property type="project" value="InterPro"/>
</dbReference>
<dbReference type="HAMAP" id="MF_00456">
    <property type="entry name" value="ProB"/>
    <property type="match status" value="1"/>
</dbReference>
<dbReference type="Pfam" id="PF01472">
    <property type="entry name" value="PUA"/>
    <property type="match status" value="1"/>
</dbReference>
<dbReference type="InterPro" id="IPR011529">
    <property type="entry name" value="Glu_5kinase"/>
</dbReference>
<dbReference type="InterPro" id="IPR001048">
    <property type="entry name" value="Asp/Glu/Uridylate_kinase"/>
</dbReference>
<dbReference type="EC" id="2.7.2.11" evidence="9"/>
<dbReference type="Pfam" id="PF00696">
    <property type="entry name" value="AA_kinase"/>
    <property type="match status" value="1"/>
</dbReference>
<evidence type="ECO:0000256" key="3">
    <source>
        <dbReference type="ARBA" id="ARBA00022650"/>
    </source>
</evidence>
<dbReference type="Gene3D" id="2.30.130.10">
    <property type="entry name" value="PUA domain"/>
    <property type="match status" value="1"/>
</dbReference>
<keyword evidence="1" id="KW-0963">Cytoplasm</keyword>
<evidence type="ECO:0000256" key="2">
    <source>
        <dbReference type="ARBA" id="ARBA00022605"/>
    </source>
</evidence>
<dbReference type="AlphaFoldDB" id="A0A485M1X0"/>
<dbReference type="InterPro" id="IPR036974">
    <property type="entry name" value="PUA_sf"/>
</dbReference>
<keyword evidence="6 9" id="KW-0418">Kinase</keyword>
<dbReference type="InterPro" id="IPR019797">
    <property type="entry name" value="Glutamate_5-kinase_CS"/>
</dbReference>
<evidence type="ECO:0000256" key="6">
    <source>
        <dbReference type="ARBA" id="ARBA00022777"/>
    </source>
</evidence>
<dbReference type="SUPFAM" id="SSF88697">
    <property type="entry name" value="PUA domain-like"/>
    <property type="match status" value="1"/>
</dbReference>
<dbReference type="PROSITE" id="PS00902">
    <property type="entry name" value="GLUTAMATE_5_KINASE"/>
    <property type="match status" value="1"/>
</dbReference>
<dbReference type="Gene3D" id="3.40.1160.10">
    <property type="entry name" value="Acetylglutamate kinase-like"/>
    <property type="match status" value="1"/>
</dbReference>
<dbReference type="GO" id="GO:0004349">
    <property type="term" value="F:glutamate 5-kinase activity"/>
    <property type="evidence" value="ECO:0007669"/>
    <property type="project" value="UniProtKB-EC"/>
</dbReference>
<dbReference type="CDD" id="cd21157">
    <property type="entry name" value="PUA_G5K"/>
    <property type="match status" value="1"/>
</dbReference>
<dbReference type="PROSITE" id="PS50890">
    <property type="entry name" value="PUA"/>
    <property type="match status" value="1"/>
</dbReference>
<dbReference type="GO" id="GO:0005829">
    <property type="term" value="C:cytosol"/>
    <property type="evidence" value="ECO:0007669"/>
    <property type="project" value="TreeGrafter"/>
</dbReference>
<evidence type="ECO:0000256" key="1">
    <source>
        <dbReference type="ARBA" id="ARBA00022490"/>
    </source>
</evidence>
<keyword evidence="4 9" id="KW-0808">Transferase</keyword>
<evidence type="ECO:0000256" key="7">
    <source>
        <dbReference type="ARBA" id="ARBA00022840"/>
    </source>
</evidence>
<keyword evidence="7" id="KW-0067">ATP-binding</keyword>
<dbReference type="NCBIfam" id="TIGR01027">
    <property type="entry name" value="proB"/>
    <property type="match status" value="1"/>
</dbReference>
<reference evidence="9" key="1">
    <citation type="submission" date="2019-03" db="EMBL/GenBank/DDBJ databases">
        <authorList>
            <person name="Hao L."/>
        </authorList>
    </citation>
    <scope>NUCLEOTIDE SEQUENCE</scope>
</reference>